<evidence type="ECO:0000256" key="1">
    <source>
        <dbReference type="ARBA" id="ARBA00022529"/>
    </source>
</evidence>
<keyword evidence="5" id="KW-1185">Reference proteome</keyword>
<dbReference type="EMBL" id="MW021763">
    <property type="protein sequence ID" value="QPX75166.1"/>
    <property type="molecule type" value="Genomic_DNA"/>
</dbReference>
<dbReference type="GO" id="GO:0031640">
    <property type="term" value="P:killing of cells of another organism"/>
    <property type="evidence" value="ECO:0007669"/>
    <property type="project" value="UniProtKB-KW"/>
</dbReference>
<dbReference type="InterPro" id="IPR023346">
    <property type="entry name" value="Lysozyme-like_dom_sf"/>
</dbReference>
<dbReference type="SUPFAM" id="SSF53955">
    <property type="entry name" value="Lysozyme-like"/>
    <property type="match status" value="1"/>
</dbReference>
<dbReference type="InterPro" id="IPR023347">
    <property type="entry name" value="Lysozyme_dom_sf"/>
</dbReference>
<dbReference type="Proteomes" id="UP000595656">
    <property type="component" value="Segment"/>
</dbReference>
<dbReference type="PANTHER" id="PTHR37406:SF1">
    <property type="entry name" value="T4-TYPE LYSOZYME 1-RELATED"/>
    <property type="match status" value="1"/>
</dbReference>
<keyword evidence="1 3" id="KW-0929">Antimicrobial</keyword>
<protein>
    <recommendedName>
        <fullName evidence="3">Lysozyme</fullName>
        <ecNumber evidence="3">3.2.1.17</ecNumber>
    </recommendedName>
</protein>
<reference evidence="4 5" key="1">
    <citation type="submission" date="2020-09" db="EMBL/GenBank/DDBJ databases">
        <authorList>
            <person name="Hogan T.J."/>
            <person name="Wilson M.E."/>
            <person name="Walker J.K."/>
            <person name="Johnson L."/>
            <person name="Sharma R."/>
            <person name="Grose J.H."/>
        </authorList>
    </citation>
    <scope>NUCLEOTIDE SEQUENCE [LARGE SCALE GENOMIC DNA]</scope>
</reference>
<keyword evidence="2 3" id="KW-0081">Bacteriolytic enzyme</keyword>
<dbReference type="InterPro" id="IPR002196">
    <property type="entry name" value="Glyco_hydro_24"/>
</dbReference>
<keyword evidence="3" id="KW-0326">Glycosidase</keyword>
<keyword evidence="3" id="KW-0378">Hydrolase</keyword>
<dbReference type="GO" id="GO:0009253">
    <property type="term" value="P:peptidoglycan catabolic process"/>
    <property type="evidence" value="ECO:0007669"/>
    <property type="project" value="InterPro"/>
</dbReference>
<dbReference type="InterPro" id="IPR052619">
    <property type="entry name" value="Phage_lysozyme-like"/>
</dbReference>
<evidence type="ECO:0000256" key="2">
    <source>
        <dbReference type="ARBA" id="ARBA00022638"/>
    </source>
</evidence>
<evidence type="ECO:0000313" key="4">
    <source>
        <dbReference type="EMBL" id="QPX75166.1"/>
    </source>
</evidence>
<accession>A0A7T3NA43</accession>
<evidence type="ECO:0000256" key="3">
    <source>
        <dbReference type="RuleBase" id="RU003788"/>
    </source>
</evidence>
<gene>
    <name evidence="4" type="ORF">BIGDOG_62</name>
</gene>
<dbReference type="EC" id="3.2.1.17" evidence="3"/>
<dbReference type="GO" id="GO:0042742">
    <property type="term" value="P:defense response to bacterium"/>
    <property type="evidence" value="ECO:0007669"/>
    <property type="project" value="UniProtKB-KW"/>
</dbReference>
<comment type="similarity">
    <text evidence="3">Belongs to the glycosyl hydrolase 24 family.</text>
</comment>
<dbReference type="Gene3D" id="1.10.530.40">
    <property type="match status" value="1"/>
</dbReference>
<proteinExistence type="inferred from homology"/>
<organism evidence="4 5">
    <name type="scientific">Serratia phage vB_SmaS_Bigdog</name>
    <dbReference type="NCBI Taxonomy" id="2777364"/>
    <lineage>
        <taxon>Viruses</taxon>
        <taxon>Duplodnaviria</taxon>
        <taxon>Heunggongvirae</taxon>
        <taxon>Uroviricota</taxon>
        <taxon>Caudoviricetes</taxon>
        <taxon>Bonzeevirus</taxon>
        <taxon>Bonzeevirus bigdog</taxon>
    </lineage>
</organism>
<dbReference type="InterPro" id="IPR001165">
    <property type="entry name" value="T4-type_lysozyme"/>
</dbReference>
<dbReference type="Pfam" id="PF00959">
    <property type="entry name" value="Phage_lysozyme"/>
    <property type="match status" value="1"/>
</dbReference>
<sequence length="180" mass="20208">MDSGYFVQIHQATKTYSRGSRQMSKIDEMLYIDEGYRERPYLDHLGNPTVGIGQLIGTKGAPLSQYVFTVPLDVAKLWCKRTVEAYGVKLAKNAYGAAALAQCNDARRDALLNMCYQMGVGQYKVKGVLGFANMLAAVASQDWQGAYKHGKDSRWYRQTPERCERVLQTLLRGDYSAYGL</sequence>
<evidence type="ECO:0000313" key="5">
    <source>
        <dbReference type="Proteomes" id="UP000595656"/>
    </source>
</evidence>
<dbReference type="PANTHER" id="PTHR37406">
    <property type="entry name" value="T4-TYPE LYSOZYME 1-RELATED"/>
    <property type="match status" value="1"/>
</dbReference>
<name>A0A7T3NA43_9CAUD</name>
<dbReference type="PRINTS" id="PR00684">
    <property type="entry name" value="T4LYSOZYME"/>
</dbReference>
<dbReference type="GO" id="GO:0003796">
    <property type="term" value="F:lysozyme activity"/>
    <property type="evidence" value="ECO:0007669"/>
    <property type="project" value="UniProtKB-EC"/>
</dbReference>
<dbReference type="GO" id="GO:0016998">
    <property type="term" value="P:cell wall macromolecule catabolic process"/>
    <property type="evidence" value="ECO:0007669"/>
    <property type="project" value="InterPro"/>
</dbReference>
<comment type="catalytic activity">
    <reaction evidence="3">
        <text>Hydrolysis of (1-&gt;4)-beta-linkages between N-acetylmuramic acid and N-acetyl-D-glucosamine residues in a peptidoglycan and between N-acetyl-D-glucosamine residues in chitodextrins.</text>
        <dbReference type="EC" id="3.2.1.17"/>
    </reaction>
</comment>